<feature type="domain" description="Disease resistance protein winged helix" evidence="10">
    <location>
        <begin position="418"/>
        <end position="489"/>
    </location>
</feature>
<keyword evidence="2" id="KW-0433">Leucine-rich repeat</keyword>
<evidence type="ECO:0000256" key="7">
    <source>
        <dbReference type="SAM" id="MobiDB-lite"/>
    </source>
</evidence>
<dbReference type="InterPro" id="IPR044974">
    <property type="entry name" value="Disease_R_plants"/>
</dbReference>
<reference evidence="12 13" key="1">
    <citation type="submission" date="2024-06" db="EMBL/GenBank/DDBJ databases">
        <title>A chromosome level genome sequence of Diviner's sage (Salvia divinorum).</title>
        <authorList>
            <person name="Ford S.A."/>
            <person name="Ro D.-K."/>
            <person name="Ness R.W."/>
            <person name="Phillips M.A."/>
        </authorList>
    </citation>
    <scope>NUCLEOTIDE SEQUENCE [LARGE SCALE GENOMIC DNA]</scope>
    <source>
        <strain evidence="12">SAF-2024a</strain>
        <tissue evidence="12">Leaf</tissue>
    </source>
</reference>
<dbReference type="Pfam" id="PF23559">
    <property type="entry name" value="WHD_DRP"/>
    <property type="match status" value="1"/>
</dbReference>
<dbReference type="SUPFAM" id="SSF52058">
    <property type="entry name" value="L domain-like"/>
    <property type="match status" value="1"/>
</dbReference>
<keyword evidence="4" id="KW-0547">Nucleotide-binding</keyword>
<dbReference type="InterPro" id="IPR032675">
    <property type="entry name" value="LRR_dom_sf"/>
</dbReference>
<dbReference type="Gene3D" id="3.40.50.300">
    <property type="entry name" value="P-loop containing nucleotide triphosphate hydrolases"/>
    <property type="match status" value="1"/>
</dbReference>
<evidence type="ECO:0000259" key="11">
    <source>
        <dbReference type="Pfam" id="PF23598"/>
    </source>
</evidence>
<dbReference type="EMBL" id="JBEAFC010000005">
    <property type="protein sequence ID" value="KAL1556290.1"/>
    <property type="molecule type" value="Genomic_DNA"/>
</dbReference>
<dbReference type="Pfam" id="PF00931">
    <property type="entry name" value="NB-ARC"/>
    <property type="match status" value="1"/>
</dbReference>
<protein>
    <submittedName>
        <fullName evidence="12">Late blight resistance protein R1-A-like</fullName>
    </submittedName>
</protein>
<evidence type="ECO:0000256" key="6">
    <source>
        <dbReference type="ARBA" id="ARBA00022840"/>
    </source>
</evidence>
<feature type="domain" description="Disease resistance R13L4/SHOC-2-like LRR" evidence="11">
    <location>
        <begin position="561"/>
        <end position="849"/>
    </location>
</feature>
<dbReference type="PRINTS" id="PR00364">
    <property type="entry name" value="DISEASERSIST"/>
</dbReference>
<dbReference type="InterPro" id="IPR042197">
    <property type="entry name" value="Apaf_helical"/>
</dbReference>
<dbReference type="CDD" id="cd14798">
    <property type="entry name" value="RX-CC_like"/>
    <property type="match status" value="1"/>
</dbReference>
<feature type="region of interest" description="Disordered" evidence="7">
    <location>
        <begin position="131"/>
        <end position="151"/>
    </location>
</feature>
<dbReference type="Proteomes" id="UP001567538">
    <property type="component" value="Unassembled WGS sequence"/>
</dbReference>
<name>A0ABD1HIL5_SALDI</name>
<dbReference type="Gene3D" id="3.80.10.10">
    <property type="entry name" value="Ribonuclease Inhibitor"/>
    <property type="match status" value="1"/>
</dbReference>
<keyword evidence="5" id="KW-0611">Plant defense</keyword>
<gene>
    <name evidence="12" type="ORF">AAHA92_11937</name>
</gene>
<keyword evidence="13" id="KW-1185">Reference proteome</keyword>
<sequence length="886" mass="101179">MADAATEFLLNNLKELVLYEAHLINDTEGNVEKLKSDLLHFQAFLKDTVKMRKSNERIKLMRKEIHDVVYDVEDIIDAYMVKHRDAGKSSRFFKKFLTTHQSLLNLHSIGQKVEAISGRVTQLRREVKLTTDDDDKKEIPSEPRPPRKDKNVVGFQDVTDRLIHRLTQEADGLDVISLTGMFGLGKTTLAWKIYNDPEIILKFPTRIWLTVSAKFTEKDIFLRILGHFTTLDADMRAKDGEELAEVVSKYLQMGSFLIVMDDVWSIDAWDKLKKALPLQENKSKVLLTSREEPVGKAASKPRPFEPLRAFEPDESWELFRLEALGKLECPPKLVKVGKKIAEDCNGLPLAIVVIGGILYELSDSNNVDTTKRNWVKVSEDVNSYLSEKDPQKRMTKFISLSYESLPHYLRPCFLYLGLFPEDYEISASKLIRMWIGEGFIQQNDERTPLEEVGQNYLKDLISRNLVKTLKFRADGNVKTCQIHDTLRDFCRMEAATENFLQEIRLNEQGECVPTISEWCRRLSIHSDCKRYISSKSSTPRARSFVCFSKEPCDELSGKDSTNLIKAFKFLRVFDIQPLILKDIDTDLYTLIHMRYIALSITLSMLSPDFNKICNMQTLIVNTTSLTLNVKANIWRMRHLRYFKTNASATLPSAKSGDCANELQTLGLISVESCKGLHERAPNLKKLGIRGKLALLSEEKGPFDSVRKMRYLGKLKLVNDKAQETERLNCLPKVDQFPSGLTSLTLCWTSLKWEEISILRSLQKLEVLKLKYQAFIGNSWELEDAIGGFPSLQFLHIEQTDLAFWQAKSHHYPKLRSLVLKHCDKLREIPVDLANVQSFKMLDLTTCTGAVDAARNIAAEKENKFGKASEFKLSIFPPPPPAPAPAK</sequence>
<keyword evidence="6" id="KW-0067">ATP-binding</keyword>
<evidence type="ECO:0000313" key="12">
    <source>
        <dbReference type="EMBL" id="KAL1556290.1"/>
    </source>
</evidence>
<proteinExistence type="inferred from homology"/>
<dbReference type="InterPro" id="IPR055414">
    <property type="entry name" value="LRR_R13L4/SHOC2-like"/>
</dbReference>
<dbReference type="FunFam" id="3.40.50.300:FF:001091">
    <property type="entry name" value="Probable disease resistance protein At1g61300"/>
    <property type="match status" value="1"/>
</dbReference>
<evidence type="ECO:0000259" key="10">
    <source>
        <dbReference type="Pfam" id="PF23559"/>
    </source>
</evidence>
<comment type="similarity">
    <text evidence="1">Belongs to the disease resistance NB-LRR family.</text>
</comment>
<dbReference type="AlphaFoldDB" id="A0ABD1HIL5"/>
<evidence type="ECO:0000256" key="3">
    <source>
        <dbReference type="ARBA" id="ARBA00022737"/>
    </source>
</evidence>
<dbReference type="InterPro" id="IPR027417">
    <property type="entry name" value="P-loop_NTPase"/>
</dbReference>
<evidence type="ECO:0000256" key="1">
    <source>
        <dbReference type="ARBA" id="ARBA00008894"/>
    </source>
</evidence>
<dbReference type="Pfam" id="PF23598">
    <property type="entry name" value="LRR_14"/>
    <property type="match status" value="1"/>
</dbReference>
<dbReference type="InterPro" id="IPR002182">
    <property type="entry name" value="NB-ARC"/>
</dbReference>
<keyword evidence="3" id="KW-0677">Repeat</keyword>
<accession>A0ABD1HIL5</accession>
<feature type="domain" description="NB-ARC" evidence="8">
    <location>
        <begin position="156"/>
        <end position="323"/>
    </location>
</feature>
<dbReference type="PANTHER" id="PTHR23155">
    <property type="entry name" value="DISEASE RESISTANCE PROTEIN RP"/>
    <property type="match status" value="1"/>
</dbReference>
<evidence type="ECO:0000259" key="9">
    <source>
        <dbReference type="Pfam" id="PF18052"/>
    </source>
</evidence>
<evidence type="ECO:0000256" key="2">
    <source>
        <dbReference type="ARBA" id="ARBA00022614"/>
    </source>
</evidence>
<dbReference type="FunFam" id="1.10.10.10:FF:000322">
    <property type="entry name" value="Probable disease resistance protein At1g63360"/>
    <property type="match status" value="1"/>
</dbReference>
<dbReference type="PANTHER" id="PTHR23155:SF1193">
    <property type="entry name" value="DISEASE RESISTANCE PROTEIN RPP13-RELATED"/>
    <property type="match status" value="1"/>
</dbReference>
<dbReference type="InterPro" id="IPR038005">
    <property type="entry name" value="RX-like_CC"/>
</dbReference>
<dbReference type="GO" id="GO:0051607">
    <property type="term" value="P:defense response to virus"/>
    <property type="evidence" value="ECO:0007669"/>
    <property type="project" value="UniProtKB-ARBA"/>
</dbReference>
<dbReference type="Pfam" id="PF18052">
    <property type="entry name" value="Rx_N"/>
    <property type="match status" value="1"/>
</dbReference>
<evidence type="ECO:0000256" key="4">
    <source>
        <dbReference type="ARBA" id="ARBA00022741"/>
    </source>
</evidence>
<dbReference type="SUPFAM" id="SSF52540">
    <property type="entry name" value="P-loop containing nucleoside triphosphate hydrolases"/>
    <property type="match status" value="1"/>
</dbReference>
<dbReference type="InterPro" id="IPR041118">
    <property type="entry name" value="Rx_N"/>
</dbReference>
<feature type="domain" description="Disease resistance N-terminal" evidence="9">
    <location>
        <begin position="7"/>
        <end position="93"/>
    </location>
</feature>
<dbReference type="Gene3D" id="1.10.8.430">
    <property type="entry name" value="Helical domain of apoptotic protease-activating factors"/>
    <property type="match status" value="1"/>
</dbReference>
<dbReference type="Gene3D" id="1.10.10.10">
    <property type="entry name" value="Winged helix-like DNA-binding domain superfamily/Winged helix DNA-binding domain"/>
    <property type="match status" value="1"/>
</dbReference>
<comment type="caution">
    <text evidence="12">The sequence shown here is derived from an EMBL/GenBank/DDBJ whole genome shotgun (WGS) entry which is preliminary data.</text>
</comment>
<dbReference type="GO" id="GO:0005524">
    <property type="term" value="F:ATP binding"/>
    <property type="evidence" value="ECO:0007669"/>
    <property type="project" value="UniProtKB-KW"/>
</dbReference>
<evidence type="ECO:0000259" key="8">
    <source>
        <dbReference type="Pfam" id="PF00931"/>
    </source>
</evidence>
<dbReference type="InterPro" id="IPR058922">
    <property type="entry name" value="WHD_DRP"/>
</dbReference>
<evidence type="ECO:0000256" key="5">
    <source>
        <dbReference type="ARBA" id="ARBA00022821"/>
    </source>
</evidence>
<organism evidence="12 13">
    <name type="scientific">Salvia divinorum</name>
    <name type="common">Maria pastora</name>
    <name type="synonym">Diviner's sage</name>
    <dbReference type="NCBI Taxonomy" id="28513"/>
    <lineage>
        <taxon>Eukaryota</taxon>
        <taxon>Viridiplantae</taxon>
        <taxon>Streptophyta</taxon>
        <taxon>Embryophyta</taxon>
        <taxon>Tracheophyta</taxon>
        <taxon>Spermatophyta</taxon>
        <taxon>Magnoliopsida</taxon>
        <taxon>eudicotyledons</taxon>
        <taxon>Gunneridae</taxon>
        <taxon>Pentapetalae</taxon>
        <taxon>asterids</taxon>
        <taxon>lamiids</taxon>
        <taxon>Lamiales</taxon>
        <taxon>Lamiaceae</taxon>
        <taxon>Nepetoideae</taxon>
        <taxon>Mentheae</taxon>
        <taxon>Salviinae</taxon>
        <taxon>Salvia</taxon>
        <taxon>Salvia subgen. Calosphace</taxon>
    </lineage>
</organism>
<evidence type="ECO:0000313" key="13">
    <source>
        <dbReference type="Proteomes" id="UP001567538"/>
    </source>
</evidence>
<dbReference type="InterPro" id="IPR036388">
    <property type="entry name" value="WH-like_DNA-bd_sf"/>
</dbReference>
<dbReference type="Gene3D" id="1.20.5.4130">
    <property type="match status" value="1"/>
</dbReference>